<dbReference type="GO" id="GO:0005524">
    <property type="term" value="F:ATP binding"/>
    <property type="evidence" value="ECO:0007669"/>
    <property type="project" value="UniProtKB-KW"/>
</dbReference>
<comment type="pathway">
    <text evidence="2 14">Carbohydrate degradation; glycolysis; pyruvate from D-glyceraldehyde 3-phosphate: step 5/5.</text>
</comment>
<dbReference type="SUPFAM" id="SSF51621">
    <property type="entry name" value="Phosphoenolpyruvate/pyruvate domain"/>
    <property type="match status" value="1"/>
</dbReference>
<evidence type="ECO:0000313" key="18">
    <source>
        <dbReference type="EMBL" id="VEH86147.1"/>
    </source>
</evidence>
<evidence type="ECO:0000256" key="11">
    <source>
        <dbReference type="ARBA" id="ARBA00023152"/>
    </source>
</evidence>
<evidence type="ECO:0000256" key="9">
    <source>
        <dbReference type="ARBA" id="ARBA00022840"/>
    </source>
</evidence>
<dbReference type="GO" id="GO:0004743">
    <property type="term" value="F:pyruvate kinase activity"/>
    <property type="evidence" value="ECO:0007669"/>
    <property type="project" value="UniProtKB-UniRule"/>
</dbReference>
<evidence type="ECO:0000313" key="19">
    <source>
        <dbReference type="Proteomes" id="UP000054859"/>
    </source>
</evidence>
<keyword evidence="18" id="KW-0614">Plasmid</keyword>
<evidence type="ECO:0000313" key="17">
    <source>
        <dbReference type="EMBL" id="KTC64679.1"/>
    </source>
</evidence>
<dbReference type="FunFam" id="2.40.33.10:FF:000001">
    <property type="entry name" value="Pyruvate kinase"/>
    <property type="match status" value="1"/>
</dbReference>
<dbReference type="InterPro" id="IPR001697">
    <property type="entry name" value="Pyr_Knase"/>
</dbReference>
<dbReference type="NCBIfam" id="NF004978">
    <property type="entry name" value="PRK06354.1"/>
    <property type="match status" value="1"/>
</dbReference>
<proteinExistence type="inferred from homology"/>
<reference evidence="17 19" key="1">
    <citation type="submission" date="2015-11" db="EMBL/GenBank/DDBJ databases">
        <title>Identification of large and diverse effector repertoires of 38 Legionella species.</title>
        <authorList>
            <person name="Burstein D."/>
            <person name="Amaro F."/>
            <person name="Zusman T."/>
            <person name="Lifshitz Z."/>
            <person name="Cohen O."/>
            <person name="Gilbert J.A."/>
            <person name="Pupko T."/>
            <person name="Shuman H.A."/>
            <person name="Segal G."/>
        </authorList>
    </citation>
    <scope>NUCLEOTIDE SEQUENCE [LARGE SCALE GENOMIC DNA]</scope>
    <source>
        <strain evidence="17 19">1762-AUS-E</strain>
    </source>
</reference>
<dbReference type="PANTHER" id="PTHR11817">
    <property type="entry name" value="PYRUVATE KINASE"/>
    <property type="match status" value="1"/>
</dbReference>
<evidence type="ECO:0000256" key="4">
    <source>
        <dbReference type="ARBA" id="ARBA00012142"/>
    </source>
</evidence>
<evidence type="ECO:0000256" key="12">
    <source>
        <dbReference type="ARBA" id="ARBA00023317"/>
    </source>
</evidence>
<keyword evidence="10 14" id="KW-0460">Magnesium</keyword>
<dbReference type="GO" id="GO:0016301">
    <property type="term" value="F:kinase activity"/>
    <property type="evidence" value="ECO:0007669"/>
    <property type="project" value="UniProtKB-KW"/>
</dbReference>
<dbReference type="SUPFAM" id="SSF50800">
    <property type="entry name" value="PK beta-barrel domain-like"/>
    <property type="match status" value="1"/>
</dbReference>
<keyword evidence="11 14" id="KW-0324">Glycolysis</keyword>
<dbReference type="Gene3D" id="3.20.20.60">
    <property type="entry name" value="Phosphoenolpyruvate-binding domains"/>
    <property type="match status" value="1"/>
</dbReference>
<name>A0A0W0R0S7_9GAMM</name>
<dbReference type="InterPro" id="IPR015793">
    <property type="entry name" value="Pyrv_Knase_brl"/>
</dbReference>
<dbReference type="AlphaFoldDB" id="A0A0W0R0S7"/>
<dbReference type="GO" id="GO:0030955">
    <property type="term" value="F:potassium ion binding"/>
    <property type="evidence" value="ECO:0007669"/>
    <property type="project" value="UniProtKB-UniRule"/>
</dbReference>
<dbReference type="PRINTS" id="PR01050">
    <property type="entry name" value="PYRUVTKNASE"/>
</dbReference>
<evidence type="ECO:0000256" key="14">
    <source>
        <dbReference type="RuleBase" id="RU000504"/>
    </source>
</evidence>
<dbReference type="InterPro" id="IPR015813">
    <property type="entry name" value="Pyrv/PenolPyrv_kinase-like_dom"/>
</dbReference>
<evidence type="ECO:0000256" key="7">
    <source>
        <dbReference type="ARBA" id="ARBA00022741"/>
    </source>
</evidence>
<evidence type="ECO:0000256" key="13">
    <source>
        <dbReference type="NCBIfam" id="TIGR01064"/>
    </source>
</evidence>
<evidence type="ECO:0000256" key="3">
    <source>
        <dbReference type="ARBA" id="ARBA00008663"/>
    </source>
</evidence>
<dbReference type="EMBL" id="LNKA01000019">
    <property type="protein sequence ID" value="KTC64679.1"/>
    <property type="molecule type" value="Genomic_DNA"/>
</dbReference>
<keyword evidence="5 14" id="KW-0808">Transferase</keyword>
<keyword evidence="19" id="KW-1185">Reference proteome</keyword>
<dbReference type="OrthoDB" id="9812123at2"/>
<keyword evidence="12 17" id="KW-0670">Pyruvate</keyword>
<organism evidence="17 19">
    <name type="scientific">Legionella adelaidensis</name>
    <dbReference type="NCBI Taxonomy" id="45056"/>
    <lineage>
        <taxon>Bacteria</taxon>
        <taxon>Pseudomonadati</taxon>
        <taxon>Pseudomonadota</taxon>
        <taxon>Gammaproteobacteria</taxon>
        <taxon>Legionellales</taxon>
        <taxon>Legionellaceae</taxon>
        <taxon>Legionella</taxon>
    </lineage>
</organism>
<dbReference type="SUPFAM" id="SSF52935">
    <property type="entry name" value="PK C-terminal domain-like"/>
    <property type="match status" value="1"/>
</dbReference>
<dbReference type="Proteomes" id="UP000054859">
    <property type="component" value="Unassembled WGS sequence"/>
</dbReference>
<dbReference type="Proteomes" id="UP000281170">
    <property type="component" value="Plasmid 24"/>
</dbReference>
<keyword evidence="8 14" id="KW-0418">Kinase</keyword>
<dbReference type="Gene3D" id="3.40.1380.20">
    <property type="entry name" value="Pyruvate kinase, C-terminal domain"/>
    <property type="match status" value="1"/>
</dbReference>
<dbReference type="InterPro" id="IPR015806">
    <property type="entry name" value="Pyrv_Knase_insert_dom_sf"/>
</dbReference>
<gene>
    <name evidence="17" type="primary">pykA</name>
    <name evidence="18" type="synonym">pykF</name>
    <name evidence="17" type="ORF">Lade_1973</name>
    <name evidence="18" type="ORF">NCTC12735_01794</name>
</gene>
<dbReference type="UniPathway" id="UPA00109">
    <property type="reaction ID" value="UER00188"/>
</dbReference>
<comment type="similarity">
    <text evidence="3 14">Belongs to the pyruvate kinase family.</text>
</comment>
<evidence type="ECO:0000256" key="6">
    <source>
        <dbReference type="ARBA" id="ARBA00022723"/>
    </source>
</evidence>
<evidence type="ECO:0000256" key="5">
    <source>
        <dbReference type="ARBA" id="ARBA00022679"/>
    </source>
</evidence>
<evidence type="ECO:0000256" key="2">
    <source>
        <dbReference type="ARBA" id="ARBA00004997"/>
    </source>
</evidence>
<dbReference type="PATRIC" id="fig|45056.6.peg.2035"/>
<dbReference type="InterPro" id="IPR040442">
    <property type="entry name" value="Pyrv_kinase-like_dom_sf"/>
</dbReference>
<reference evidence="18 20" key="2">
    <citation type="submission" date="2018-12" db="EMBL/GenBank/DDBJ databases">
        <authorList>
            <consortium name="Pathogen Informatics"/>
        </authorList>
    </citation>
    <scope>NUCLEOTIDE SEQUENCE [LARGE SCALE GENOMIC DNA]</scope>
    <source>
        <strain evidence="18 20">NCTC12735</strain>
        <plasmid evidence="20">24</plasmid>
    </source>
</reference>
<comment type="cofactor">
    <cofactor evidence="1">
        <name>K(+)</name>
        <dbReference type="ChEBI" id="CHEBI:29103"/>
    </cofactor>
</comment>
<evidence type="ECO:0000256" key="10">
    <source>
        <dbReference type="ARBA" id="ARBA00022842"/>
    </source>
</evidence>
<keyword evidence="6" id="KW-0479">Metal-binding</keyword>
<protein>
    <recommendedName>
        <fullName evidence="4 13">Pyruvate kinase</fullName>
        <ecNumber evidence="4 13">2.7.1.40</ecNumber>
    </recommendedName>
</protein>
<keyword evidence="9" id="KW-0067">ATP-binding</keyword>
<dbReference type="GO" id="GO:0000287">
    <property type="term" value="F:magnesium ion binding"/>
    <property type="evidence" value="ECO:0007669"/>
    <property type="project" value="UniProtKB-UniRule"/>
</dbReference>
<geneLocation type="plasmid" evidence="18 20">
    <name>24</name>
</geneLocation>
<dbReference type="EC" id="2.7.1.40" evidence="4 13"/>
<keyword evidence="7" id="KW-0547">Nucleotide-binding</keyword>
<dbReference type="InterPro" id="IPR015795">
    <property type="entry name" value="Pyrv_Knase_C"/>
</dbReference>
<dbReference type="Pfam" id="PF02887">
    <property type="entry name" value="PK_C"/>
    <property type="match status" value="1"/>
</dbReference>
<dbReference type="Pfam" id="PF00224">
    <property type="entry name" value="PK"/>
    <property type="match status" value="1"/>
</dbReference>
<dbReference type="Gene3D" id="2.40.33.10">
    <property type="entry name" value="PK beta-barrel domain-like"/>
    <property type="match status" value="1"/>
</dbReference>
<dbReference type="PROSITE" id="PS00110">
    <property type="entry name" value="PYRUVATE_KINASE"/>
    <property type="match status" value="1"/>
</dbReference>
<evidence type="ECO:0000256" key="8">
    <source>
        <dbReference type="ARBA" id="ARBA00022777"/>
    </source>
</evidence>
<sequence>MLRRTKIVATVGPASNQPDVLRALIQAGVDVLRINFSHVDKAFAETIKLARAIAADLNRPLGIMADLQGPKIRISRFKDNSITLNSGQSFILDCQSKELGDESWVGVDYQSLCKEISENDHLLLDDGLIELEVKKIEGPLIHCVVVEGGVLSNNKGLNRKGGGLSAGAITDKDKKDMAAAVAAGIDYITLSFVRDAHDILTTKELLANLGVKDLPIIAKIERTEALAHLNEIISAADVIMVARGDLGVEVGAAEVPAIQKHIIEQTRSLNKIVITATQMMESMIIHPQPTRAEVSDVANAILDGTDAVMLSAETAKGAYPVKVINMVDKICVSAEKHASLFYQTKNIDAGASKRADQAIAMATMHVANHFPIKAIIALTESGVTPIWMSRFPSTVPIYAITENEETVRKLSLVNNVFPLYFDYSQIDSQNINQEIIRYILKKGLVEPDTYILLTRGTVIGQPGGTNSMEIVRITDL</sequence>
<dbReference type="InterPro" id="IPR036918">
    <property type="entry name" value="Pyrv_Knase_C_sf"/>
</dbReference>
<dbReference type="STRING" id="45056.Lade_1973"/>
<evidence type="ECO:0000313" key="20">
    <source>
        <dbReference type="Proteomes" id="UP000281170"/>
    </source>
</evidence>
<feature type="domain" description="Pyruvate kinase barrel" evidence="15">
    <location>
        <begin position="3"/>
        <end position="323"/>
    </location>
</feature>
<dbReference type="NCBIfam" id="TIGR01064">
    <property type="entry name" value="pyruv_kin"/>
    <property type="match status" value="1"/>
</dbReference>
<accession>A0A0W0R0S7</accession>
<feature type="domain" description="Pyruvate kinase C-terminal" evidence="16">
    <location>
        <begin position="357"/>
        <end position="471"/>
    </location>
</feature>
<comment type="catalytic activity">
    <reaction evidence="14">
        <text>pyruvate + ATP = phosphoenolpyruvate + ADP + H(+)</text>
        <dbReference type="Rhea" id="RHEA:18157"/>
        <dbReference type="ChEBI" id="CHEBI:15361"/>
        <dbReference type="ChEBI" id="CHEBI:15378"/>
        <dbReference type="ChEBI" id="CHEBI:30616"/>
        <dbReference type="ChEBI" id="CHEBI:58702"/>
        <dbReference type="ChEBI" id="CHEBI:456216"/>
        <dbReference type="EC" id="2.7.1.40"/>
    </reaction>
</comment>
<evidence type="ECO:0000259" key="15">
    <source>
        <dbReference type="Pfam" id="PF00224"/>
    </source>
</evidence>
<dbReference type="InterPro" id="IPR011037">
    <property type="entry name" value="Pyrv_Knase-like_insert_dom_sf"/>
</dbReference>
<dbReference type="InterPro" id="IPR018209">
    <property type="entry name" value="Pyrv_Knase_AS"/>
</dbReference>
<dbReference type="NCBIfam" id="NF004491">
    <property type="entry name" value="PRK05826.1"/>
    <property type="match status" value="1"/>
</dbReference>
<dbReference type="RefSeq" id="WP_058463034.1">
    <property type="nucleotide sequence ID" value="NZ_CAAAHS010000001.1"/>
</dbReference>
<dbReference type="KEGG" id="ladl:NCTC12735_01794"/>
<dbReference type="EMBL" id="LR134433">
    <property type="protein sequence ID" value="VEH86147.1"/>
    <property type="molecule type" value="Genomic_DNA"/>
</dbReference>
<evidence type="ECO:0000259" key="16">
    <source>
        <dbReference type="Pfam" id="PF02887"/>
    </source>
</evidence>
<evidence type="ECO:0000256" key="1">
    <source>
        <dbReference type="ARBA" id="ARBA00001958"/>
    </source>
</evidence>